<reference evidence="3" key="1">
    <citation type="submission" date="2006-01" db="EMBL/GenBank/DDBJ databases">
        <authorList>
            <person name="Lindblad-Toh K."/>
            <person name="Mauceli E."/>
            <person name="Grabherr M."/>
            <person name="Chang J.L."/>
            <person name="Lander E.S."/>
        </authorList>
    </citation>
    <scope>NUCLEOTIDE SEQUENCE [LARGE SCALE GENOMIC DNA]</scope>
</reference>
<sequence>VGLLDEVEVVHYDSDTRRLEPRQNWVSRLRGDDPQYWKRNTKNSMDAQQVFKGNIETLK</sequence>
<proteinExistence type="predicted"/>
<evidence type="ECO:0000256" key="1">
    <source>
        <dbReference type="ARBA" id="ARBA00023180"/>
    </source>
</evidence>
<feature type="domain" description="MHC class I-like antigen recognition-like" evidence="2">
    <location>
        <begin position="1"/>
        <end position="58"/>
    </location>
</feature>
<keyword evidence="1" id="KW-0325">Glycoprotein</keyword>
<dbReference type="Ensembl" id="ENSGACT00000002500.1">
    <property type="protein sequence ID" value="ENSGACP00000002492.1"/>
    <property type="gene ID" value="ENSGACG00000001919.1"/>
</dbReference>
<dbReference type="SUPFAM" id="SSF54452">
    <property type="entry name" value="MHC antigen-recognition domain"/>
    <property type="match status" value="1"/>
</dbReference>
<name>G3NAZ6_GASAC</name>
<dbReference type="Gene3D" id="3.30.500.10">
    <property type="entry name" value="MHC class I-like antigen recognition-like"/>
    <property type="match status" value="1"/>
</dbReference>
<dbReference type="InterPro" id="IPR011161">
    <property type="entry name" value="MHC_I-like_Ag-recog"/>
</dbReference>
<dbReference type="Pfam" id="PF00129">
    <property type="entry name" value="MHC_I"/>
    <property type="match status" value="1"/>
</dbReference>
<dbReference type="Bgee" id="ENSGACG00000001919">
    <property type="expression patterns" value="Expressed in intestinal epithelial cell and 8 other cell types or tissues"/>
</dbReference>
<reference evidence="3" key="2">
    <citation type="submission" date="2024-04" db="UniProtKB">
        <authorList>
            <consortium name="Ensembl"/>
        </authorList>
    </citation>
    <scope>IDENTIFICATION</scope>
</reference>
<dbReference type="InterPro" id="IPR011162">
    <property type="entry name" value="MHC_I/II-like_Ag-recog"/>
</dbReference>
<evidence type="ECO:0000259" key="2">
    <source>
        <dbReference type="Pfam" id="PF00129"/>
    </source>
</evidence>
<dbReference type="AlphaFoldDB" id="G3NAZ6"/>
<organism evidence="3">
    <name type="scientific">Gasterosteus aculeatus</name>
    <name type="common">Three-spined stickleback</name>
    <dbReference type="NCBI Taxonomy" id="69293"/>
    <lineage>
        <taxon>Eukaryota</taxon>
        <taxon>Metazoa</taxon>
        <taxon>Chordata</taxon>
        <taxon>Craniata</taxon>
        <taxon>Vertebrata</taxon>
        <taxon>Euteleostomi</taxon>
        <taxon>Actinopterygii</taxon>
        <taxon>Neopterygii</taxon>
        <taxon>Teleostei</taxon>
        <taxon>Neoteleostei</taxon>
        <taxon>Acanthomorphata</taxon>
        <taxon>Eupercaria</taxon>
        <taxon>Perciformes</taxon>
        <taxon>Cottioidei</taxon>
        <taxon>Gasterosteales</taxon>
        <taxon>Gasterosteidae</taxon>
        <taxon>Gasterosteus</taxon>
    </lineage>
</organism>
<accession>G3NAZ6</accession>
<evidence type="ECO:0000313" key="3">
    <source>
        <dbReference type="Ensembl" id="ENSGACP00000002492.1"/>
    </source>
</evidence>
<protein>
    <recommendedName>
        <fullName evidence="2">MHC class I-like antigen recognition-like domain-containing protein</fullName>
    </recommendedName>
</protein>
<dbReference type="InterPro" id="IPR037055">
    <property type="entry name" value="MHC_I-like_Ag-recog_sf"/>
</dbReference>